<evidence type="ECO:0000256" key="9">
    <source>
        <dbReference type="ARBA" id="ARBA00023098"/>
    </source>
</evidence>
<dbReference type="Gene3D" id="3.40.47.10">
    <property type="match status" value="1"/>
</dbReference>
<keyword evidence="11 19" id="KW-0012">Acyltransferase</keyword>
<dbReference type="SUPFAM" id="SSF53901">
    <property type="entry name" value="Thiolase-like"/>
    <property type="match status" value="2"/>
</dbReference>
<evidence type="ECO:0000256" key="6">
    <source>
        <dbReference type="ARBA" id="ARBA00022516"/>
    </source>
</evidence>
<evidence type="ECO:0000256" key="12">
    <source>
        <dbReference type="ARBA" id="ARBA00039450"/>
    </source>
</evidence>
<name>A0ABU7KAQ9_9ACTN</name>
<evidence type="ECO:0000313" key="20">
    <source>
        <dbReference type="Proteomes" id="UP001356095"/>
    </source>
</evidence>
<keyword evidence="20" id="KW-1185">Reference proteome</keyword>
<dbReference type="GO" id="GO:0016746">
    <property type="term" value="F:acyltransferase activity"/>
    <property type="evidence" value="ECO:0007669"/>
    <property type="project" value="UniProtKB-KW"/>
</dbReference>
<evidence type="ECO:0000256" key="13">
    <source>
        <dbReference type="ARBA" id="ARBA00041620"/>
    </source>
</evidence>
<dbReference type="InterPro" id="IPR020841">
    <property type="entry name" value="PKS_Beta-ketoAc_synthase_dom"/>
</dbReference>
<protein>
    <recommendedName>
        <fullName evidence="12">3-oxoacyl-[acyl-carrier-protein] synthase 1</fullName>
        <ecNumber evidence="4">2.3.1.41</ecNumber>
    </recommendedName>
    <alternativeName>
        <fullName evidence="13">3-oxoacyl-[acyl-carrier-protein] synthase I</fullName>
    </alternativeName>
    <alternativeName>
        <fullName evidence="14">Beta-ketoacyl-ACP synthase I</fullName>
    </alternativeName>
</protein>
<dbReference type="PROSITE" id="PS00606">
    <property type="entry name" value="KS3_1"/>
    <property type="match status" value="1"/>
</dbReference>
<dbReference type="InterPro" id="IPR014030">
    <property type="entry name" value="Ketoacyl_synth_N"/>
</dbReference>
<keyword evidence="7 17" id="KW-0808">Transferase</keyword>
<evidence type="ECO:0000256" key="10">
    <source>
        <dbReference type="ARBA" id="ARBA00023160"/>
    </source>
</evidence>
<comment type="similarity">
    <text evidence="2 17">Belongs to the thiolase-like superfamily. Beta-ketoacyl-ACP synthases family.</text>
</comment>
<keyword evidence="10" id="KW-0275">Fatty acid biosynthesis</keyword>
<dbReference type="Pfam" id="PF00109">
    <property type="entry name" value="ketoacyl-synt"/>
    <property type="match status" value="1"/>
</dbReference>
<gene>
    <name evidence="19" type="ORF">Q8791_19035</name>
</gene>
<comment type="subunit">
    <text evidence="3">Homodimer.</text>
</comment>
<comment type="subcellular location">
    <subcellularLocation>
        <location evidence="1">Cytoplasm</location>
    </subcellularLocation>
</comment>
<dbReference type="InterPro" id="IPR000794">
    <property type="entry name" value="Beta-ketoacyl_synthase"/>
</dbReference>
<evidence type="ECO:0000256" key="3">
    <source>
        <dbReference type="ARBA" id="ARBA00011738"/>
    </source>
</evidence>
<dbReference type="Pfam" id="PF02801">
    <property type="entry name" value="Ketoacyl-synt_C"/>
    <property type="match status" value="1"/>
</dbReference>
<evidence type="ECO:0000256" key="7">
    <source>
        <dbReference type="ARBA" id="ARBA00022679"/>
    </source>
</evidence>
<evidence type="ECO:0000256" key="11">
    <source>
        <dbReference type="ARBA" id="ARBA00023315"/>
    </source>
</evidence>
<evidence type="ECO:0000259" key="18">
    <source>
        <dbReference type="PROSITE" id="PS52004"/>
    </source>
</evidence>
<dbReference type="EMBL" id="JAUZMY010000019">
    <property type="protein sequence ID" value="MEE2039316.1"/>
    <property type="molecule type" value="Genomic_DNA"/>
</dbReference>
<proteinExistence type="inferred from homology"/>
<dbReference type="SMART" id="SM00825">
    <property type="entry name" value="PKS_KS"/>
    <property type="match status" value="1"/>
</dbReference>
<evidence type="ECO:0000256" key="8">
    <source>
        <dbReference type="ARBA" id="ARBA00022832"/>
    </source>
</evidence>
<dbReference type="RefSeq" id="WP_330093094.1">
    <property type="nucleotide sequence ID" value="NZ_JAUZMY010000019.1"/>
</dbReference>
<dbReference type="Proteomes" id="UP001356095">
    <property type="component" value="Unassembled WGS sequence"/>
</dbReference>
<dbReference type="PROSITE" id="PS52004">
    <property type="entry name" value="KS3_2"/>
    <property type="match status" value="1"/>
</dbReference>
<comment type="caution">
    <text evidence="19">The sequence shown here is derived from an EMBL/GenBank/DDBJ whole genome shotgun (WGS) entry which is preliminary data.</text>
</comment>
<keyword evidence="9" id="KW-0443">Lipid metabolism</keyword>
<dbReference type="PANTHER" id="PTHR11712:SF306">
    <property type="entry name" value="3-OXOACYL-[ACYL-CARRIER-PROTEIN] SYNTHASE 1"/>
    <property type="match status" value="1"/>
</dbReference>
<dbReference type="EC" id="2.3.1.41" evidence="4"/>
<keyword evidence="6" id="KW-0444">Lipid biosynthesis</keyword>
<evidence type="ECO:0000256" key="1">
    <source>
        <dbReference type="ARBA" id="ARBA00004496"/>
    </source>
</evidence>
<dbReference type="InterPro" id="IPR016039">
    <property type="entry name" value="Thiolase-like"/>
</dbReference>
<keyword evidence="5" id="KW-0963">Cytoplasm</keyword>
<evidence type="ECO:0000256" key="17">
    <source>
        <dbReference type="RuleBase" id="RU003694"/>
    </source>
</evidence>
<comment type="catalytic activity">
    <reaction evidence="16">
        <text>a fatty acyl-[ACP] + malonyl-[ACP] + H(+) = a 3-oxoacyl-[ACP] + holo-[ACP] + CO2</text>
        <dbReference type="Rhea" id="RHEA:22836"/>
        <dbReference type="Rhea" id="RHEA-COMP:9623"/>
        <dbReference type="Rhea" id="RHEA-COMP:9685"/>
        <dbReference type="Rhea" id="RHEA-COMP:9916"/>
        <dbReference type="Rhea" id="RHEA-COMP:14125"/>
        <dbReference type="ChEBI" id="CHEBI:15378"/>
        <dbReference type="ChEBI" id="CHEBI:16526"/>
        <dbReference type="ChEBI" id="CHEBI:64479"/>
        <dbReference type="ChEBI" id="CHEBI:78449"/>
        <dbReference type="ChEBI" id="CHEBI:78776"/>
        <dbReference type="ChEBI" id="CHEBI:138651"/>
        <dbReference type="EC" id="2.3.1.41"/>
    </reaction>
    <physiologicalReaction direction="left-to-right" evidence="16">
        <dbReference type="Rhea" id="RHEA:22837"/>
    </physiologicalReaction>
</comment>
<evidence type="ECO:0000256" key="16">
    <source>
        <dbReference type="ARBA" id="ARBA00048506"/>
    </source>
</evidence>
<sequence>MRRVVVTGLGPVSNVGTGAAAFGASVRAGRSGVSPITSFDASGFPHRNAGEVRDFAPEELVERLDTAEWGRSSLFAAAAARLAVADAGLDPDTLSRAESGSVMGTTSGESQIIERLTEEEVAGGWESLSPHLPRQVPASRLAYAVNRELGLTGEAMTLATACSAGNYAIGYAYDLVRSGAADYMLAGGADSVLRWAHAGFFRLGAVAEDVSSPFDRDRSGIITAEGGAALVLESLDGALARGARVYAEVLGYGLNCDADHMVSPNPAGIAECMRRAHANAGIKPGDVDYICAHGTGTPANDLAEATAVLDVFGDSPPPISSVKSMLGHTMGASSAFGAIASLIGMREGFLPPTTNFSTHDPALGGIDPVPNEARPADVRIVQNNGFAFGGNNAITVFGRVS</sequence>
<dbReference type="CDD" id="cd00834">
    <property type="entry name" value="KAS_I_II"/>
    <property type="match status" value="1"/>
</dbReference>
<evidence type="ECO:0000256" key="14">
    <source>
        <dbReference type="ARBA" id="ARBA00042143"/>
    </source>
</evidence>
<evidence type="ECO:0000256" key="4">
    <source>
        <dbReference type="ARBA" id="ARBA00013191"/>
    </source>
</evidence>
<feature type="domain" description="Ketosynthase family 3 (KS3)" evidence="18">
    <location>
        <begin position="1"/>
        <end position="399"/>
    </location>
</feature>
<dbReference type="InterPro" id="IPR018201">
    <property type="entry name" value="Ketoacyl_synth_AS"/>
</dbReference>
<keyword evidence="8" id="KW-0276">Fatty acid metabolism</keyword>
<dbReference type="PANTHER" id="PTHR11712">
    <property type="entry name" value="POLYKETIDE SYNTHASE-RELATED"/>
    <property type="match status" value="1"/>
</dbReference>
<reference evidence="19 20" key="1">
    <citation type="submission" date="2023-08" db="EMBL/GenBank/DDBJ databases">
        <authorList>
            <person name="Girao M."/>
            <person name="Carvalho M.F."/>
        </authorList>
    </citation>
    <scope>NUCLEOTIDE SEQUENCE [LARGE SCALE GENOMIC DNA]</scope>
    <source>
        <strain evidence="19 20">CT-R113</strain>
    </source>
</reference>
<dbReference type="InterPro" id="IPR014031">
    <property type="entry name" value="Ketoacyl_synth_C"/>
</dbReference>
<comment type="catalytic activity">
    <reaction evidence="15">
        <text>(3Z)-decenoyl-[ACP] + malonyl-[ACP] + H(+) = 3-oxo-(5Z)-dodecenoyl-[ACP] + holo-[ACP] + CO2</text>
        <dbReference type="Rhea" id="RHEA:54940"/>
        <dbReference type="Rhea" id="RHEA-COMP:9623"/>
        <dbReference type="Rhea" id="RHEA-COMP:9685"/>
        <dbReference type="Rhea" id="RHEA-COMP:9927"/>
        <dbReference type="Rhea" id="RHEA-COMP:14042"/>
        <dbReference type="ChEBI" id="CHEBI:15378"/>
        <dbReference type="ChEBI" id="CHEBI:16526"/>
        <dbReference type="ChEBI" id="CHEBI:64479"/>
        <dbReference type="ChEBI" id="CHEBI:78449"/>
        <dbReference type="ChEBI" id="CHEBI:78798"/>
        <dbReference type="ChEBI" id="CHEBI:138410"/>
    </reaction>
    <physiologicalReaction direction="left-to-right" evidence="15">
        <dbReference type="Rhea" id="RHEA:54941"/>
    </physiologicalReaction>
</comment>
<evidence type="ECO:0000256" key="5">
    <source>
        <dbReference type="ARBA" id="ARBA00022490"/>
    </source>
</evidence>
<evidence type="ECO:0000256" key="2">
    <source>
        <dbReference type="ARBA" id="ARBA00008467"/>
    </source>
</evidence>
<evidence type="ECO:0000256" key="15">
    <source>
        <dbReference type="ARBA" id="ARBA00048121"/>
    </source>
</evidence>
<organism evidence="19 20">
    <name type="scientific">Nocardiopsis codii</name>
    <dbReference type="NCBI Taxonomy" id="3065942"/>
    <lineage>
        <taxon>Bacteria</taxon>
        <taxon>Bacillati</taxon>
        <taxon>Actinomycetota</taxon>
        <taxon>Actinomycetes</taxon>
        <taxon>Streptosporangiales</taxon>
        <taxon>Nocardiopsidaceae</taxon>
        <taxon>Nocardiopsis</taxon>
    </lineage>
</organism>
<evidence type="ECO:0000313" key="19">
    <source>
        <dbReference type="EMBL" id="MEE2039316.1"/>
    </source>
</evidence>
<accession>A0ABU7KAQ9</accession>